<feature type="chain" id="PRO_5045872374" evidence="9">
    <location>
        <begin position="26"/>
        <end position="853"/>
    </location>
</feature>
<evidence type="ECO:0000256" key="6">
    <source>
        <dbReference type="ARBA" id="ARBA00023136"/>
    </source>
</evidence>
<evidence type="ECO:0000313" key="11">
    <source>
        <dbReference type="EMBL" id="MBC8767517.1"/>
    </source>
</evidence>
<dbReference type="InterPro" id="IPR012910">
    <property type="entry name" value="Plug_dom"/>
</dbReference>
<dbReference type="Proteomes" id="UP000618952">
    <property type="component" value="Unassembled WGS sequence"/>
</dbReference>
<dbReference type="SUPFAM" id="SSF49464">
    <property type="entry name" value="Carboxypeptidase regulatory domain-like"/>
    <property type="match status" value="1"/>
</dbReference>
<evidence type="ECO:0000256" key="4">
    <source>
        <dbReference type="ARBA" id="ARBA00022692"/>
    </source>
</evidence>
<gene>
    <name evidence="11" type="ORF">H4O18_05890</name>
</gene>
<keyword evidence="3 8" id="KW-1134">Transmembrane beta strand</keyword>
<comment type="subcellular location">
    <subcellularLocation>
        <location evidence="1 8">Cell outer membrane</location>
        <topology evidence="1 8">Multi-pass membrane protein</topology>
    </subcellularLocation>
</comment>
<evidence type="ECO:0000256" key="7">
    <source>
        <dbReference type="ARBA" id="ARBA00023237"/>
    </source>
</evidence>
<sequence>MLKHHKYYVFLIGLYICLVSFPARAQITSTQKTNLISYLEQLEREFNIKFSYADEDLRLLQITVPDTNSLPEIIEDLRKKTLLNITKLDERYFAISKPNFVDICAIVVDNFENNTIMNATVEVLGNNISQITDLEGRFYLKEVPRNANIAIKHLGFKTKYLTVEELTGSNPCKTILMSPNYQQLEEVVVYQFLTTGITKKPDASIELDSDKFGILPGLIEPDVLQTIQALPGIKSVDETVSDINVRGGTNDQNLVLWDGIKMYHSGHFFGLISAFNPYLIEKVNIIKNGTSVQYGDGVSSVINISTRNNITDSFVGGAGFNLLSGDIYGHLPLSEKVSVQFSGRRSTTDFINTPTYNRFFDKVFQDSEVKDNDNSTNDENIVRNEDFYFYDFTGKLLYDISENQKVRISFINTNNHLRYTEKTDDRTATSLLDQANLSFGGSLESIWNSKWSTHLNLYYTSYNMDSQNIPSESQQLFQSNQVLEKAVKLNTNYKLGNGLNWLNGYQLNEVGITNFTQVSQPPYKSNIKGVILTHSLFSELDYESKNKKLIARGGLRLNYIKNLKTFKTFEKIILEPRLNINYALTDDIKTELLGEFKSQTTNQIIDLEQNFLGIEKRRWILSDDDILPITKSKQISLGLNYDKNTLYVGIEGFYKKVDGISTATQGFQNQDQFSGEIGKYDVSGIEFLINKKTATYSTWFSYAYNTNNYTFENITPSKFPNNLDIKHTITFAGTYTYKNFRMGLGANYHTGKPYTKPQEGNNSIILNVFPNKINYEEPNSSRLPAYLRADASVIYNFKIGTGIKSSVGASVLNILNKKNILNTYYRVDDQNEIETVEQISLGITPNFSFRMSF</sequence>
<dbReference type="Gene3D" id="2.40.170.20">
    <property type="entry name" value="TonB-dependent receptor, beta-barrel domain"/>
    <property type="match status" value="1"/>
</dbReference>
<evidence type="ECO:0000256" key="8">
    <source>
        <dbReference type="PROSITE-ProRule" id="PRU01360"/>
    </source>
</evidence>
<dbReference type="PANTHER" id="PTHR30069:SF29">
    <property type="entry name" value="HEMOGLOBIN AND HEMOGLOBIN-HAPTOGLOBIN-BINDING PROTEIN 1-RELATED"/>
    <property type="match status" value="1"/>
</dbReference>
<dbReference type="SUPFAM" id="SSF56935">
    <property type="entry name" value="Porins"/>
    <property type="match status" value="1"/>
</dbReference>
<dbReference type="Gene3D" id="2.60.40.1120">
    <property type="entry name" value="Carboxypeptidase-like, regulatory domain"/>
    <property type="match status" value="1"/>
</dbReference>
<dbReference type="InterPro" id="IPR008969">
    <property type="entry name" value="CarboxyPept-like_regulatory"/>
</dbReference>
<dbReference type="Pfam" id="PF07715">
    <property type="entry name" value="Plug"/>
    <property type="match status" value="1"/>
</dbReference>
<dbReference type="PROSITE" id="PS52016">
    <property type="entry name" value="TONB_DEPENDENT_REC_3"/>
    <property type="match status" value="1"/>
</dbReference>
<evidence type="ECO:0000259" key="10">
    <source>
        <dbReference type="Pfam" id="PF07715"/>
    </source>
</evidence>
<keyword evidence="4 8" id="KW-0812">Transmembrane</keyword>
<evidence type="ECO:0000256" key="1">
    <source>
        <dbReference type="ARBA" id="ARBA00004571"/>
    </source>
</evidence>
<evidence type="ECO:0000256" key="5">
    <source>
        <dbReference type="ARBA" id="ARBA00022729"/>
    </source>
</evidence>
<dbReference type="PANTHER" id="PTHR30069">
    <property type="entry name" value="TONB-DEPENDENT OUTER MEMBRANE RECEPTOR"/>
    <property type="match status" value="1"/>
</dbReference>
<keyword evidence="5 9" id="KW-0732">Signal</keyword>
<dbReference type="InterPro" id="IPR036942">
    <property type="entry name" value="Beta-barrel_TonB_sf"/>
</dbReference>
<dbReference type="Gene3D" id="2.170.130.10">
    <property type="entry name" value="TonB-dependent receptor, plug domain"/>
    <property type="match status" value="1"/>
</dbReference>
<organism evidence="11 12">
    <name type="scientific">Arenibacter arenosicollis</name>
    <dbReference type="NCBI Taxonomy" id="2762274"/>
    <lineage>
        <taxon>Bacteria</taxon>
        <taxon>Pseudomonadati</taxon>
        <taxon>Bacteroidota</taxon>
        <taxon>Flavobacteriia</taxon>
        <taxon>Flavobacteriales</taxon>
        <taxon>Flavobacteriaceae</taxon>
        <taxon>Arenibacter</taxon>
    </lineage>
</organism>
<evidence type="ECO:0000256" key="9">
    <source>
        <dbReference type="SAM" id="SignalP"/>
    </source>
</evidence>
<dbReference type="RefSeq" id="WP_187582408.1">
    <property type="nucleotide sequence ID" value="NZ_JACLHY010000004.1"/>
</dbReference>
<reference evidence="11 12" key="1">
    <citation type="submission" date="2020-08" db="EMBL/GenBank/DDBJ databases">
        <title>Arenibacter gaetbuli sp. nov., isolated from a sand dune.</title>
        <authorList>
            <person name="Park S."/>
            <person name="Yoon J.-H."/>
        </authorList>
    </citation>
    <scope>NUCLEOTIDE SEQUENCE [LARGE SCALE GENOMIC DNA]</scope>
    <source>
        <strain evidence="11 12">BSSL-BM3</strain>
    </source>
</reference>
<dbReference type="InterPro" id="IPR039426">
    <property type="entry name" value="TonB-dep_rcpt-like"/>
</dbReference>
<name>A0ABR7QK04_9FLAO</name>
<dbReference type="EMBL" id="JACLHY010000004">
    <property type="protein sequence ID" value="MBC8767517.1"/>
    <property type="molecule type" value="Genomic_DNA"/>
</dbReference>
<proteinExistence type="inferred from homology"/>
<feature type="domain" description="TonB-dependent receptor plug" evidence="10">
    <location>
        <begin position="223"/>
        <end position="297"/>
    </location>
</feature>
<feature type="signal peptide" evidence="9">
    <location>
        <begin position="1"/>
        <end position="25"/>
    </location>
</feature>
<keyword evidence="6 8" id="KW-0472">Membrane</keyword>
<evidence type="ECO:0000256" key="2">
    <source>
        <dbReference type="ARBA" id="ARBA00022448"/>
    </source>
</evidence>
<dbReference type="InterPro" id="IPR037066">
    <property type="entry name" value="Plug_dom_sf"/>
</dbReference>
<keyword evidence="12" id="KW-1185">Reference proteome</keyword>
<evidence type="ECO:0000313" key="12">
    <source>
        <dbReference type="Proteomes" id="UP000618952"/>
    </source>
</evidence>
<dbReference type="Pfam" id="PF13715">
    <property type="entry name" value="CarbopepD_reg_2"/>
    <property type="match status" value="1"/>
</dbReference>
<comment type="similarity">
    <text evidence="8">Belongs to the TonB-dependent receptor family.</text>
</comment>
<protein>
    <submittedName>
        <fullName evidence="11">TonB-dependent receptor plug domain-containing protein</fullName>
    </submittedName>
</protein>
<keyword evidence="7 8" id="KW-0998">Cell outer membrane</keyword>
<accession>A0ABR7QK04</accession>
<keyword evidence="11" id="KW-0675">Receptor</keyword>
<keyword evidence="2 8" id="KW-0813">Transport</keyword>
<evidence type="ECO:0000256" key="3">
    <source>
        <dbReference type="ARBA" id="ARBA00022452"/>
    </source>
</evidence>
<comment type="caution">
    <text evidence="11">The sequence shown here is derived from an EMBL/GenBank/DDBJ whole genome shotgun (WGS) entry which is preliminary data.</text>
</comment>